<name>A0ABQ8EX45_9FUNG</name>
<sequence>MGYNSKRRGRATGAGVNESRSTIHRQQRPAASSRHSAAGNRVSGQQQTAEEQRRHDERLWRLQNIQTHDQDTLDEPTNASLAEAAGSDTIDSGTIDPDTIDSAMRMASQATSSISKSVSNPAIPGFHYDLHKKRYFKIVQDKHATSSHSQRYSHGMLTSQSINIMQQEAALDMSAHAISKMRSINRMNRSISTIYSSMPLMILDREIGTRISKCLVYECHYSQLRIRFRQLATEGIGLAFPHSISHFSVDPVTQHAVVAHSDGRIGSFQFDIHSKNYPNMAIVPGSSRVLSRKIPHMASLLVRSFGSTVVVAIPTLGDALETGHLRVFTVSQGSDSVSESLPSESRDRRIPMNPTHEYLYTPNRRTEYRCSALDTMFTCSLAVGGSNGIMQIFKDFALDSAHLRTISLPSRADVMSVCFDGYTPHLLYNGSRKGEIRAYDLRSNARSPLAFGPDVLSAVTSLISPASSDSVSTNQAKRYDHPNQLISSSADGHIVMWDIRAPRLPLLEFQAPLGCRGENGWFGSSSSVTVAHGSVVMAITDNGEWMRSWSLRNGALLGSWRTNRLKDHTSSVHFDGDLGVWMSNGSTFTHYSGIN</sequence>
<comment type="caution">
    <text evidence="4">The sequence shown here is derived from an EMBL/GenBank/DDBJ whole genome shotgun (WGS) entry which is preliminary data.</text>
</comment>
<protein>
    <submittedName>
        <fullName evidence="4">Uncharacterized protein</fullName>
    </submittedName>
</protein>
<evidence type="ECO:0000256" key="2">
    <source>
        <dbReference type="ARBA" id="ARBA00022737"/>
    </source>
</evidence>
<feature type="region of interest" description="Disordered" evidence="3">
    <location>
        <begin position="335"/>
        <end position="356"/>
    </location>
</feature>
<organism evidence="4 5">
    <name type="scientific">Batrachochytrium salamandrivorans</name>
    <dbReference type="NCBI Taxonomy" id="1357716"/>
    <lineage>
        <taxon>Eukaryota</taxon>
        <taxon>Fungi</taxon>
        <taxon>Fungi incertae sedis</taxon>
        <taxon>Chytridiomycota</taxon>
        <taxon>Chytridiomycota incertae sedis</taxon>
        <taxon>Chytridiomycetes</taxon>
        <taxon>Rhizophydiales</taxon>
        <taxon>Rhizophydiales incertae sedis</taxon>
        <taxon>Batrachochytrium</taxon>
    </lineage>
</organism>
<feature type="compositionally biased region" description="Basic residues" evidence="3">
    <location>
        <begin position="1"/>
        <end position="10"/>
    </location>
</feature>
<dbReference type="Gene3D" id="2.130.10.10">
    <property type="entry name" value="YVTN repeat-like/Quinoprotein amine dehydrogenase"/>
    <property type="match status" value="1"/>
</dbReference>
<dbReference type="InterPro" id="IPR015943">
    <property type="entry name" value="WD40/YVTN_repeat-like_dom_sf"/>
</dbReference>
<dbReference type="SUPFAM" id="SSF50978">
    <property type="entry name" value="WD40 repeat-like"/>
    <property type="match status" value="1"/>
</dbReference>
<dbReference type="InterPro" id="IPR036322">
    <property type="entry name" value="WD40_repeat_dom_sf"/>
</dbReference>
<accession>A0ABQ8EX45</accession>
<reference evidence="4 5" key="1">
    <citation type="submission" date="2021-02" db="EMBL/GenBank/DDBJ databases">
        <title>Variation within the Batrachochytrium salamandrivorans European outbreak.</title>
        <authorList>
            <person name="Kelly M."/>
            <person name="Pasmans F."/>
            <person name="Shea T.P."/>
            <person name="Munoz J.F."/>
            <person name="Carranza S."/>
            <person name="Cuomo C.A."/>
            <person name="Martel A."/>
        </authorList>
    </citation>
    <scope>NUCLEOTIDE SEQUENCE [LARGE SCALE GENOMIC DNA]</scope>
    <source>
        <strain evidence="4 5">AMFP18/2</strain>
    </source>
</reference>
<proteinExistence type="predicted"/>
<evidence type="ECO:0000256" key="3">
    <source>
        <dbReference type="SAM" id="MobiDB-lite"/>
    </source>
</evidence>
<evidence type="ECO:0000313" key="4">
    <source>
        <dbReference type="EMBL" id="KAH6588015.1"/>
    </source>
</evidence>
<keyword evidence="1" id="KW-0853">WD repeat</keyword>
<dbReference type="InterPro" id="IPR052254">
    <property type="entry name" value="CUL4-DDB1_E3_ligase_receptor"/>
</dbReference>
<keyword evidence="5" id="KW-1185">Reference proteome</keyword>
<dbReference type="Proteomes" id="UP001648503">
    <property type="component" value="Unassembled WGS sequence"/>
</dbReference>
<feature type="region of interest" description="Disordered" evidence="3">
    <location>
        <begin position="1"/>
        <end position="55"/>
    </location>
</feature>
<dbReference type="EMBL" id="JAFCIX010000546">
    <property type="protein sequence ID" value="KAH6588015.1"/>
    <property type="molecule type" value="Genomic_DNA"/>
</dbReference>
<dbReference type="PANTHER" id="PTHR44472">
    <property type="entry name" value="DDB1- AND CUL4-ASSOCIATED FACTOR 4-RELATED"/>
    <property type="match status" value="1"/>
</dbReference>
<evidence type="ECO:0000313" key="5">
    <source>
        <dbReference type="Proteomes" id="UP001648503"/>
    </source>
</evidence>
<evidence type="ECO:0000256" key="1">
    <source>
        <dbReference type="ARBA" id="ARBA00022574"/>
    </source>
</evidence>
<gene>
    <name evidence="4" type="ORF">BASA50_010962</name>
</gene>
<keyword evidence="2" id="KW-0677">Repeat</keyword>
<dbReference type="PANTHER" id="PTHR44472:SF1">
    <property type="entry name" value="DDB1 AND CUL4 ASSOCIATED FACTOR 4"/>
    <property type="match status" value="1"/>
</dbReference>